<dbReference type="RefSeq" id="WP_096796953.1">
    <property type="nucleotide sequence ID" value="NZ_NXHE01000028.1"/>
</dbReference>
<dbReference type="AlphaFoldDB" id="A0A854X7H2"/>
<evidence type="ECO:0000256" key="1">
    <source>
        <dbReference type="SAM" id="Phobius"/>
    </source>
</evidence>
<dbReference type="EMBL" id="NXHE01000028">
    <property type="protein sequence ID" value="PCM47822.1"/>
    <property type="molecule type" value="Genomic_DNA"/>
</dbReference>
<comment type="caution">
    <text evidence="2">The sequence shown here is derived from an EMBL/GenBank/DDBJ whole genome shotgun (WGS) entry which is preliminary data.</text>
</comment>
<accession>A0A854X7H2</accession>
<evidence type="ECO:0000313" key="3">
    <source>
        <dbReference type="Proteomes" id="UP000218643"/>
    </source>
</evidence>
<dbReference type="Proteomes" id="UP000218643">
    <property type="component" value="Unassembled WGS sequence"/>
</dbReference>
<keyword evidence="1" id="KW-0472">Membrane</keyword>
<reference evidence="2 3" key="2">
    <citation type="submission" date="2017-10" db="EMBL/GenBank/DDBJ databases">
        <title>Rhizosphere-associated Pseudomonas modulate jasmonic acid/salicylic acid antagonism to induce systemic resistance to herbivores at the cost of susceptibility to pathogens.</title>
        <authorList>
            <person name="Haney C.H."/>
            <person name="Wiesmann C.L."/>
            <person name="Shapiro L.R."/>
            <person name="O'Sullivan L.R."/>
            <person name="Khorasani S."/>
            <person name="Melnyk R.A."/>
            <person name="Xiao L."/>
            <person name="Bush J."/>
            <person name="Carrillo J."/>
            <person name="Pierce N.E."/>
            <person name="Ausubel F.M."/>
        </authorList>
    </citation>
    <scope>NUCLEOTIDE SEQUENCE [LARGE SCALE GENOMIC DNA]</scope>
    <source>
        <strain evidence="2 3">CH229</strain>
    </source>
</reference>
<name>A0A854X7H2_PSEFL</name>
<reference evidence="2 3" key="1">
    <citation type="submission" date="2017-09" db="EMBL/GenBank/DDBJ databases">
        <authorList>
            <person name="Haney C."/>
            <person name="Melnyk R."/>
        </authorList>
    </citation>
    <scope>NUCLEOTIDE SEQUENCE [LARGE SCALE GENOMIC DNA]</scope>
    <source>
        <strain evidence="2 3">CH229</strain>
    </source>
</reference>
<keyword evidence="1" id="KW-0812">Transmembrane</keyword>
<protein>
    <submittedName>
        <fullName evidence="2">Uncharacterized protein</fullName>
    </submittedName>
</protein>
<keyword evidence="1" id="KW-1133">Transmembrane helix</keyword>
<organism evidence="2 3">
    <name type="scientific">Pseudomonas fluorescens</name>
    <dbReference type="NCBI Taxonomy" id="294"/>
    <lineage>
        <taxon>Bacteria</taxon>
        <taxon>Pseudomonadati</taxon>
        <taxon>Pseudomonadota</taxon>
        <taxon>Gammaproteobacteria</taxon>
        <taxon>Pseudomonadales</taxon>
        <taxon>Pseudomonadaceae</taxon>
        <taxon>Pseudomonas</taxon>
    </lineage>
</organism>
<evidence type="ECO:0000313" key="2">
    <source>
        <dbReference type="EMBL" id="PCM47822.1"/>
    </source>
</evidence>
<sequence length="278" mass="31380">MTEIKAIIDTMPAPIWGIIGTVFGAILTLTAALIVNSGNNKRLKIQLHHDQKEKNTDRMNAMRREVYMDAIAEMIKVGRYLGDLPNTDTSNKSMSSDLQDFYVAAAKLSLVSSDETQKAVDELGIEYSKLIFTLMQRVIPLHAASFEIKLHTKYFDEFMTSVTRVSAEITNFNEAARTEQNVFAALERSFNFFMSQAKAQEAQRSAAYVRFNELHAEYNRLLMLDMGQISLLQVEVLIAIRRDLGVSTDEQHLRNRALNHYSAISKSVDDAIANIQAH</sequence>
<gene>
    <name evidence="2" type="ORF">CP335_20210</name>
</gene>
<proteinExistence type="predicted"/>
<feature type="transmembrane region" description="Helical" evidence="1">
    <location>
        <begin position="15"/>
        <end position="35"/>
    </location>
</feature>